<keyword evidence="2" id="KW-1185">Reference proteome</keyword>
<reference evidence="2" key="1">
    <citation type="journal article" date="2019" name="Int. J. Syst. Evol. Microbiol.">
        <title>The Global Catalogue of Microorganisms (GCM) 10K type strain sequencing project: providing services to taxonomists for standard genome sequencing and annotation.</title>
        <authorList>
            <consortium name="The Broad Institute Genomics Platform"/>
            <consortium name="The Broad Institute Genome Sequencing Center for Infectious Disease"/>
            <person name="Wu L."/>
            <person name="Ma J."/>
        </authorList>
    </citation>
    <scope>NUCLEOTIDE SEQUENCE [LARGE SCALE GENOMIC DNA]</scope>
    <source>
        <strain evidence="2">JCM 30846</strain>
    </source>
</reference>
<evidence type="ECO:0000313" key="2">
    <source>
        <dbReference type="Proteomes" id="UP001499884"/>
    </source>
</evidence>
<sequence>MTVSDTYGTNSYTAKELTGLLADRLDVTFTERESDYLGVYFLATLADTTRLQVQPNAIPGDNGEDDLYDDEHPDVSVLLLMTSSAAAEPLNDELSAVGGLTWLRSTRS</sequence>
<dbReference type="EMBL" id="BAABEP010000104">
    <property type="protein sequence ID" value="GAA3762846.1"/>
    <property type="molecule type" value="Genomic_DNA"/>
</dbReference>
<comment type="caution">
    <text evidence="1">The sequence shown here is derived from an EMBL/GenBank/DDBJ whole genome shotgun (WGS) entry which is preliminary data.</text>
</comment>
<accession>A0ABP7GFF3</accession>
<organism evidence="1 2">
    <name type="scientific">Streptomyces tremellae</name>
    <dbReference type="NCBI Taxonomy" id="1124239"/>
    <lineage>
        <taxon>Bacteria</taxon>
        <taxon>Bacillati</taxon>
        <taxon>Actinomycetota</taxon>
        <taxon>Actinomycetes</taxon>
        <taxon>Kitasatosporales</taxon>
        <taxon>Streptomycetaceae</taxon>
        <taxon>Streptomyces</taxon>
    </lineage>
</organism>
<dbReference type="RefSeq" id="WP_345655637.1">
    <property type="nucleotide sequence ID" value="NZ_BAABEP010000104.1"/>
</dbReference>
<protein>
    <submittedName>
        <fullName evidence="1">Uncharacterized protein</fullName>
    </submittedName>
</protein>
<gene>
    <name evidence="1" type="ORF">GCM10023082_65510</name>
</gene>
<dbReference type="Proteomes" id="UP001499884">
    <property type="component" value="Unassembled WGS sequence"/>
</dbReference>
<name>A0ABP7GFF3_9ACTN</name>
<evidence type="ECO:0000313" key="1">
    <source>
        <dbReference type="EMBL" id="GAA3762846.1"/>
    </source>
</evidence>
<proteinExistence type="predicted"/>